<dbReference type="InterPro" id="IPR017149">
    <property type="entry name" value="GSH_degradosome_Dug2"/>
</dbReference>
<evidence type="ECO:0000313" key="9">
    <source>
        <dbReference type="Proteomes" id="UP000076798"/>
    </source>
</evidence>
<dbReference type="SUPFAM" id="SSF50978">
    <property type="entry name" value="WD40 repeat-like"/>
    <property type="match status" value="1"/>
</dbReference>
<dbReference type="Pfam" id="PF01546">
    <property type="entry name" value="Peptidase_M20"/>
    <property type="match status" value="1"/>
</dbReference>
<keyword evidence="9" id="KW-1185">Reference proteome</keyword>
<dbReference type="Pfam" id="PF07687">
    <property type="entry name" value="M20_dimer"/>
    <property type="match status" value="1"/>
</dbReference>
<dbReference type="GO" id="GO:0046872">
    <property type="term" value="F:metal ion binding"/>
    <property type="evidence" value="ECO:0007669"/>
    <property type="project" value="UniProtKB-KW"/>
</dbReference>
<dbReference type="GO" id="GO:0006508">
    <property type="term" value="P:proteolysis"/>
    <property type="evidence" value="ECO:0007669"/>
    <property type="project" value="UniProtKB-KW"/>
</dbReference>
<evidence type="ECO:0000256" key="5">
    <source>
        <dbReference type="PROSITE-ProRule" id="PRU00221"/>
    </source>
</evidence>
<dbReference type="PANTHER" id="PTHR43270:SF8">
    <property type="entry name" value="DI- AND TRIPEPTIDASE DUG2-RELATED"/>
    <property type="match status" value="1"/>
</dbReference>
<dbReference type="Gene3D" id="3.40.630.10">
    <property type="entry name" value="Zn peptidases"/>
    <property type="match status" value="1"/>
</dbReference>
<dbReference type="InterPro" id="IPR001680">
    <property type="entry name" value="WD40_rpt"/>
</dbReference>
<protein>
    <submittedName>
        <fullName evidence="8">Glutathione degradosome</fullName>
    </submittedName>
</protein>
<dbReference type="Pfam" id="PF00400">
    <property type="entry name" value="WD40"/>
    <property type="match status" value="2"/>
</dbReference>
<keyword evidence="4" id="KW-0378">Hydrolase</keyword>
<evidence type="ECO:0000256" key="2">
    <source>
        <dbReference type="ARBA" id="ARBA00022670"/>
    </source>
</evidence>
<dbReference type="GO" id="GO:0008233">
    <property type="term" value="F:peptidase activity"/>
    <property type="evidence" value="ECO:0007669"/>
    <property type="project" value="UniProtKB-KW"/>
</dbReference>
<dbReference type="InterPro" id="IPR002933">
    <property type="entry name" value="Peptidase_M20"/>
</dbReference>
<evidence type="ECO:0000259" key="7">
    <source>
        <dbReference type="Pfam" id="PF07687"/>
    </source>
</evidence>
<proteinExistence type="inferred from homology"/>
<dbReference type="Gene3D" id="3.30.70.360">
    <property type="match status" value="1"/>
</dbReference>
<dbReference type="EMBL" id="KV428004">
    <property type="protein sequence ID" value="KZT44549.1"/>
    <property type="molecule type" value="Genomic_DNA"/>
</dbReference>
<organism evidence="8 9">
    <name type="scientific">Sistotremastrum suecicum HHB10207 ss-3</name>
    <dbReference type="NCBI Taxonomy" id="1314776"/>
    <lineage>
        <taxon>Eukaryota</taxon>
        <taxon>Fungi</taxon>
        <taxon>Dikarya</taxon>
        <taxon>Basidiomycota</taxon>
        <taxon>Agaricomycotina</taxon>
        <taxon>Agaricomycetes</taxon>
        <taxon>Sistotremastrales</taxon>
        <taxon>Sistotremastraceae</taxon>
        <taxon>Sistotremastrum</taxon>
    </lineage>
</organism>
<dbReference type="InterPro" id="IPR011650">
    <property type="entry name" value="Peptidase_M20_dimer"/>
</dbReference>
<comment type="similarity">
    <text evidence="1">Belongs to the peptidase M20A family.</text>
</comment>
<dbReference type="PANTHER" id="PTHR43270">
    <property type="entry name" value="BETA-ALA-HIS DIPEPTIDASE"/>
    <property type="match status" value="1"/>
</dbReference>
<feature type="domain" description="Peptidase M20 dimerisation" evidence="7">
    <location>
        <begin position="607"/>
        <end position="744"/>
    </location>
</feature>
<evidence type="ECO:0000256" key="3">
    <source>
        <dbReference type="ARBA" id="ARBA00022723"/>
    </source>
</evidence>
<feature type="repeat" description="WD" evidence="5">
    <location>
        <begin position="64"/>
        <end position="96"/>
    </location>
</feature>
<keyword evidence="3" id="KW-0479">Metal-binding</keyword>
<dbReference type="SUPFAM" id="SSF53187">
    <property type="entry name" value="Zn-dependent exopeptidases"/>
    <property type="match status" value="1"/>
</dbReference>
<evidence type="ECO:0000256" key="4">
    <source>
        <dbReference type="ARBA" id="ARBA00022801"/>
    </source>
</evidence>
<accession>A0A166JAT6</accession>
<gene>
    <name evidence="8" type="ORF">SISSUDRAFT_976790</name>
</gene>
<feature type="compositionally biased region" description="Polar residues" evidence="6">
    <location>
        <begin position="1"/>
        <end position="15"/>
    </location>
</feature>
<dbReference type="Proteomes" id="UP000076798">
    <property type="component" value="Unassembled WGS sequence"/>
</dbReference>
<dbReference type="PROSITE" id="PS50082">
    <property type="entry name" value="WD_REPEATS_2"/>
    <property type="match status" value="1"/>
</dbReference>
<evidence type="ECO:0000256" key="6">
    <source>
        <dbReference type="SAM" id="MobiDB-lite"/>
    </source>
</evidence>
<dbReference type="GO" id="GO:0006751">
    <property type="term" value="P:glutathione catabolic process"/>
    <property type="evidence" value="ECO:0007669"/>
    <property type="project" value="InterPro"/>
</dbReference>
<keyword evidence="2" id="KW-0645">Protease</keyword>
<dbReference type="Gene3D" id="2.130.10.10">
    <property type="entry name" value="YVTN repeat-like/Quinoprotein amine dehydrogenase"/>
    <property type="match status" value="2"/>
</dbReference>
<feature type="region of interest" description="Disordered" evidence="6">
    <location>
        <begin position="1"/>
        <end position="20"/>
    </location>
</feature>
<dbReference type="OrthoDB" id="7832001at2759"/>
<dbReference type="STRING" id="1314776.A0A166JAT6"/>
<sequence>MSSARNSDSDTQQTLAPPVLKHTLHQEQSSVLSLATHRDWIFSGSQGQDIYVWDRKSFVLKTSLRGHTEGVLALELAPAKNWLFSSSGDRTVRIWSTVDLAPLYVINPYLEAEAGDLFSLAYSPVLDTLYIGCQNTSLQWINLSKPDVKSGSQTPPSGSLTPKWHRFFDSFPQAERKPPGEDSPNLTKTLLSLRRDSRPSVITRTTATLQITAQNTIDSAHFGYMYCMALTPSPLEVSDDEAREDGAIELVTGSGDETVKVWSCSEKGVTWVHTFSGCDGGVLSLVARNGTIYAGCQGGHVKVYDLDTRTLVRTIMMPDNSDILSLSMIDTDLYTSSASGWVRRWSAHCDCTSSWQAHEGIILSSVITHDESRSDGFILATGANDNAIRVRNVEIAPPTQNSNLGPPEHLLPEPNVVTHLYVDDTLVRGLHDFVQFPSVSSLPENREDCRQAAIWLRKFLTQLGAEASLVPTQDGLNPLVLATFRGSEGKRKKSRILFYGHYDVIPAPKEGWDSDPFDAVGTNGYIYGRGVTDNKGPILAAACAASNLLRHRKLDLDLVMLIEGEEEAGSMGFAEAVKANKELIGAIDVVFISNSYWIGETTPCITYGLRGVVQANVEIRSHRPDLHSGVEGGAIQEPMLDMIRLLGTLSDSDKIRVPEFYDNVRPMQNEERELYELLSKVTQRPAASLASKWREPALSVHNISVSGPGNATVIPSSVKAQVSLRLVPDQNIEVVSQHLVDYMHQSFSKLNSCHTLDVSIERTADWWLGNLKSCWFKALEQAVLDEWGVRPLRIREGGSIPSIPFLEKELNCGALHLPMGQSSDQAHLPNERISLANLKKGKSVMERFLVAVSQFQD</sequence>
<evidence type="ECO:0000256" key="1">
    <source>
        <dbReference type="ARBA" id="ARBA00006247"/>
    </source>
</evidence>
<keyword evidence="5" id="KW-0853">WD repeat</keyword>
<dbReference type="InterPro" id="IPR036322">
    <property type="entry name" value="WD40_repeat_dom_sf"/>
</dbReference>
<dbReference type="AlphaFoldDB" id="A0A166JAT6"/>
<reference evidence="8 9" key="1">
    <citation type="journal article" date="2016" name="Mol. Biol. Evol.">
        <title>Comparative Genomics of Early-Diverging Mushroom-Forming Fungi Provides Insights into the Origins of Lignocellulose Decay Capabilities.</title>
        <authorList>
            <person name="Nagy L.G."/>
            <person name="Riley R."/>
            <person name="Tritt A."/>
            <person name="Adam C."/>
            <person name="Daum C."/>
            <person name="Floudas D."/>
            <person name="Sun H."/>
            <person name="Yadav J.S."/>
            <person name="Pangilinan J."/>
            <person name="Larsson K.H."/>
            <person name="Matsuura K."/>
            <person name="Barry K."/>
            <person name="Labutti K."/>
            <person name="Kuo R."/>
            <person name="Ohm R.A."/>
            <person name="Bhattacharya S.S."/>
            <person name="Shirouzu T."/>
            <person name="Yoshinaga Y."/>
            <person name="Martin F.M."/>
            <person name="Grigoriev I.V."/>
            <person name="Hibbett D.S."/>
        </authorList>
    </citation>
    <scope>NUCLEOTIDE SEQUENCE [LARGE SCALE GENOMIC DNA]</scope>
    <source>
        <strain evidence="8 9">HHB10207 ss-3</strain>
    </source>
</reference>
<name>A0A166JAT6_9AGAM</name>
<dbReference type="SMART" id="SM00320">
    <property type="entry name" value="WD40"/>
    <property type="match status" value="6"/>
</dbReference>
<dbReference type="InterPro" id="IPR051458">
    <property type="entry name" value="Cyt/Met_Dipeptidase"/>
</dbReference>
<dbReference type="PIRSF" id="PIRSF037237">
    <property type="entry name" value="Peptidase_WD_repeats_DUG2"/>
    <property type="match status" value="1"/>
</dbReference>
<dbReference type="InterPro" id="IPR015943">
    <property type="entry name" value="WD40/YVTN_repeat-like_dom_sf"/>
</dbReference>
<dbReference type="PROSITE" id="PS50294">
    <property type="entry name" value="WD_REPEATS_REGION"/>
    <property type="match status" value="1"/>
</dbReference>
<evidence type="ECO:0000313" key="8">
    <source>
        <dbReference type="EMBL" id="KZT44549.1"/>
    </source>
</evidence>